<gene>
    <name evidence="3" type="ORF">Cva_00461</name>
</gene>
<proteinExistence type="predicted"/>
<accession>A0A0K8MBC6</accession>
<dbReference type="InterPro" id="IPR000182">
    <property type="entry name" value="GNAT_dom"/>
</dbReference>
<evidence type="ECO:0000259" key="2">
    <source>
        <dbReference type="Pfam" id="PF13302"/>
    </source>
</evidence>
<keyword evidence="1" id="KW-0732">Signal</keyword>
<dbReference type="AlphaFoldDB" id="A0A0K8MBC6"/>
<dbReference type="Pfam" id="PF13302">
    <property type="entry name" value="Acetyltransf_3"/>
    <property type="match status" value="1"/>
</dbReference>
<dbReference type="Gene3D" id="3.40.630.30">
    <property type="match status" value="1"/>
</dbReference>
<organism evidence="3 4">
    <name type="scientific">Caedimonas varicaedens</name>
    <dbReference type="NCBI Taxonomy" id="1629334"/>
    <lineage>
        <taxon>Bacteria</taxon>
        <taxon>Pseudomonadati</taxon>
        <taxon>Pseudomonadota</taxon>
        <taxon>Alphaproteobacteria</taxon>
        <taxon>Holosporales</taxon>
        <taxon>Caedimonadaceae</taxon>
        <taxon>Caedimonas</taxon>
    </lineage>
</organism>
<reference evidence="3 4" key="1">
    <citation type="submission" date="2015-03" db="EMBL/GenBank/DDBJ databases">
        <title>Caedibacter varicaedens, whole genome shotgun sequence.</title>
        <authorList>
            <person name="Suzuki H."/>
            <person name="Dapper A.L."/>
            <person name="Gibson A.K."/>
            <person name="Jackson C."/>
            <person name="Lee H."/>
            <person name="Pejaver V.R."/>
            <person name="Doak T."/>
            <person name="Lynch M."/>
        </authorList>
    </citation>
    <scope>NUCLEOTIDE SEQUENCE [LARGE SCALE GENOMIC DNA]</scope>
</reference>
<evidence type="ECO:0000313" key="4">
    <source>
        <dbReference type="Proteomes" id="UP000036771"/>
    </source>
</evidence>
<sequence length="236" mass="27027" precursor="true">MKRTLDLLSLTLLTLLIISPLHATDLTTDEELPTPLTYINFSKDISDIIIHHDPLVLKPVRKENLDVLMPIYENKAVMQWVGDGKTKTRQTVEKELSAYEHCWRESLAKNTLFYNMRFVVSINEEVVGVVGLFTPHTNWDINKEGILGLVGFGKPEYSGKKYATIITEIMIKDYIPFLQKENFAIGEQPIKALHATAMLNNQPVNKLLKKYFNEPQYLAETEFGNPRNLYTLSLSQ</sequence>
<feature type="chain" id="PRO_5005512680" description="N-acetyltransferase domain-containing protein" evidence="1">
    <location>
        <begin position="24"/>
        <end position="236"/>
    </location>
</feature>
<feature type="signal peptide" evidence="1">
    <location>
        <begin position="1"/>
        <end position="23"/>
    </location>
</feature>
<dbReference type="GO" id="GO:0016747">
    <property type="term" value="F:acyltransferase activity, transferring groups other than amino-acyl groups"/>
    <property type="evidence" value="ECO:0007669"/>
    <property type="project" value="InterPro"/>
</dbReference>
<dbReference type="SUPFAM" id="SSF55729">
    <property type="entry name" value="Acyl-CoA N-acyltransferases (Nat)"/>
    <property type="match status" value="1"/>
</dbReference>
<name>A0A0K8MBC6_9PROT</name>
<comment type="caution">
    <text evidence="3">The sequence shown here is derived from an EMBL/GenBank/DDBJ whole genome shotgun (WGS) entry which is preliminary data.</text>
</comment>
<dbReference type="InterPro" id="IPR016181">
    <property type="entry name" value="Acyl_CoA_acyltransferase"/>
</dbReference>
<dbReference type="EMBL" id="BBVC01000019">
    <property type="protein sequence ID" value="GAO97821.1"/>
    <property type="molecule type" value="Genomic_DNA"/>
</dbReference>
<protein>
    <recommendedName>
        <fullName evidence="2">N-acetyltransferase domain-containing protein</fullName>
    </recommendedName>
</protein>
<dbReference type="Proteomes" id="UP000036771">
    <property type="component" value="Unassembled WGS sequence"/>
</dbReference>
<evidence type="ECO:0000313" key="3">
    <source>
        <dbReference type="EMBL" id="GAO97821.1"/>
    </source>
</evidence>
<feature type="domain" description="N-acetyltransferase" evidence="2">
    <location>
        <begin position="55"/>
        <end position="210"/>
    </location>
</feature>
<keyword evidence="4" id="KW-1185">Reference proteome</keyword>
<evidence type="ECO:0000256" key="1">
    <source>
        <dbReference type="SAM" id="SignalP"/>
    </source>
</evidence>